<gene>
    <name evidence="1" type="ORF">SCF082_LOCUS17105</name>
</gene>
<proteinExistence type="predicted"/>
<dbReference type="SUPFAM" id="SSF56300">
    <property type="entry name" value="Metallo-dependent phosphatases"/>
    <property type="match status" value="1"/>
</dbReference>
<accession>A0ABP0KF90</accession>
<dbReference type="InterPro" id="IPR029052">
    <property type="entry name" value="Metallo-depent_PP-like"/>
</dbReference>
<keyword evidence="2" id="KW-1185">Reference proteome</keyword>
<dbReference type="PANTHER" id="PTHR12905">
    <property type="entry name" value="METALLOPHOSPHOESTERASE"/>
    <property type="match status" value="1"/>
</dbReference>
<evidence type="ECO:0000313" key="2">
    <source>
        <dbReference type="Proteomes" id="UP001642464"/>
    </source>
</evidence>
<evidence type="ECO:0000313" key="1">
    <source>
        <dbReference type="EMBL" id="CAK9025480.1"/>
    </source>
</evidence>
<organism evidence="1 2">
    <name type="scientific">Durusdinium trenchii</name>
    <dbReference type="NCBI Taxonomy" id="1381693"/>
    <lineage>
        <taxon>Eukaryota</taxon>
        <taxon>Sar</taxon>
        <taxon>Alveolata</taxon>
        <taxon>Dinophyceae</taxon>
        <taxon>Suessiales</taxon>
        <taxon>Symbiodiniaceae</taxon>
        <taxon>Durusdinium</taxon>
    </lineage>
</organism>
<name>A0ABP0KF90_9DINO</name>
<protein>
    <submittedName>
        <fullName evidence="1">UPF0046 protein K07C11.7</fullName>
    </submittedName>
</protein>
<dbReference type="EMBL" id="CAXAMM010011192">
    <property type="protein sequence ID" value="CAK9025480.1"/>
    <property type="molecule type" value="Genomic_DNA"/>
</dbReference>
<dbReference type="InterPro" id="IPR051693">
    <property type="entry name" value="UPF0046_metallophosphoest"/>
</dbReference>
<dbReference type="Gene3D" id="3.60.21.10">
    <property type="match status" value="1"/>
</dbReference>
<dbReference type="PANTHER" id="PTHR12905:SF0">
    <property type="entry name" value="CALCINEURIN-LIKE PHOSPHOESTERASE DOMAIN-CONTAINING PROTEIN"/>
    <property type="match status" value="1"/>
</dbReference>
<comment type="caution">
    <text evidence="1">The sequence shown here is derived from an EMBL/GenBank/DDBJ whole genome shotgun (WGS) entry which is preliminary data.</text>
</comment>
<sequence length="146" mass="15782">MIEGVKFYGSPLQPRQPKERPMAFGRRRGAELKEEWAKIPADVDVLLTHTPPATILDVSPYTGKPIGCEELLKALTKKAPAVHVFGHVHNGYGSLAKPKTLFINASTAVERRGAQGTINPPVSFWVQKKADRKGSSAGMLITAAAP</sequence>
<reference evidence="1 2" key="1">
    <citation type="submission" date="2024-02" db="EMBL/GenBank/DDBJ databases">
        <authorList>
            <person name="Chen Y."/>
            <person name="Shah S."/>
            <person name="Dougan E. K."/>
            <person name="Thang M."/>
            <person name="Chan C."/>
        </authorList>
    </citation>
    <scope>NUCLEOTIDE SEQUENCE [LARGE SCALE GENOMIC DNA]</scope>
</reference>
<dbReference type="Proteomes" id="UP001642464">
    <property type="component" value="Unassembled WGS sequence"/>
</dbReference>